<protein>
    <submittedName>
        <fullName evidence="17">DNA translocase SpoIIIE</fullName>
    </submittedName>
</protein>
<keyword evidence="6 14" id="KW-0547">Nucleotide-binding</keyword>
<dbReference type="InterPro" id="IPR027417">
    <property type="entry name" value="P-loop_NTPase"/>
</dbReference>
<feature type="transmembrane region" description="Helical" evidence="15">
    <location>
        <begin position="94"/>
        <end position="110"/>
    </location>
</feature>
<feature type="binding site" evidence="14">
    <location>
        <begin position="413"/>
        <end position="420"/>
    </location>
    <ligand>
        <name>ATP</name>
        <dbReference type="ChEBI" id="CHEBI:30616"/>
    </ligand>
</feature>
<sequence length="732" mass="81381">MERNFTRFIGIGLLGIAIYFFLCLISYNPADPCFGFCQFRYPVNNIPVNFGGKFGANISSLMFFLFGWISYVCLAAIFFYAWTRTWKNQKFSTFEVIGCIIFVFVLAGFVESVRNSIYSSSSNIFPAGGILGFLINSGVSSYFGTKGGFFLLAITSAGLFVSSSRIFYSPFEDIVEVISNAFRPEPVFTPKPRSTKRIKKETSFISNQQNEKDDVQSEVHTIPRTTVPEPKEEIITDTVKIQPQAKVSSRKQSSIVNGKKYQFPSVSLLKAAKQPEKETEKDLRVYAQVIEETLNDFGIEGEVVNFTQGPRVTLYEIQPAPGIPLPKITKLADNIAMSLKASPIRMVAPIPGKSTIGIEVPNREISIVCLREILESKEFQSSPSKLTMAIGKNILGKPVISDLKIMPHLLIAGATGSGKTVCLNSLITGILFKASPEEVKFLMIDPKMVELVIYNDIPHLILPVITDIKKAVNSLKWLIKEMDRRYHLFAEAKARNIDIYNIEAEEKLPYIVVVVDELADLMLIARNEIENSIIRLTALSRAAGIHLILATQRPSVNVITGIIKANLPCRIAFQVSSKFDSQTILDSKGAEKLLGRGDLLFIPPGRSHPIRAQGGFVSDEELENLTAFIKNQASPEYKMEILESTSEDQDTSSMGGSFSGSEDDELYTRAVRIVLETRIASISMLQRRLEIGFNRAARLVERMESEGIVGPYREGKPRIILKGGIDQKDNNG</sequence>
<dbReference type="GO" id="GO:0005524">
    <property type="term" value="F:ATP binding"/>
    <property type="evidence" value="ECO:0007669"/>
    <property type="project" value="UniProtKB-UniRule"/>
</dbReference>
<feature type="transmembrane region" description="Helical" evidence="15">
    <location>
        <begin position="7"/>
        <end position="27"/>
    </location>
</feature>
<reference evidence="17" key="1">
    <citation type="submission" date="2017-02" db="EMBL/GenBank/DDBJ databases">
        <title>Delving into the versatile metabolic prowess of the omnipresent phylum Bacteroidetes.</title>
        <authorList>
            <person name="Nobu M.K."/>
            <person name="Mei R."/>
            <person name="Narihiro T."/>
            <person name="Kuroda K."/>
            <person name="Liu W.-T."/>
        </authorList>
    </citation>
    <scope>NUCLEOTIDE SEQUENCE</scope>
    <source>
        <strain evidence="17">ADurb.Bin131</strain>
    </source>
</reference>
<feature type="transmembrane region" description="Helical" evidence="15">
    <location>
        <begin position="61"/>
        <end position="82"/>
    </location>
</feature>
<dbReference type="CDD" id="cd01127">
    <property type="entry name" value="TrwB_TraG_TraD_VirD4"/>
    <property type="match status" value="1"/>
</dbReference>
<comment type="subunit">
    <text evidence="13">Homohexamer. Forms a ring that surrounds DNA.</text>
</comment>
<dbReference type="InterPro" id="IPR036390">
    <property type="entry name" value="WH_DNA-bd_sf"/>
</dbReference>
<feature type="transmembrane region" description="Helical" evidence="15">
    <location>
        <begin position="147"/>
        <end position="168"/>
    </location>
</feature>
<comment type="caution">
    <text evidence="17">The sequence shown here is derived from an EMBL/GenBank/DDBJ whole genome shotgun (WGS) entry which is preliminary data.</text>
</comment>
<dbReference type="InterPro" id="IPR050206">
    <property type="entry name" value="FtsK/SpoIIIE/SftA"/>
</dbReference>
<evidence type="ECO:0000256" key="14">
    <source>
        <dbReference type="PROSITE-ProRule" id="PRU00289"/>
    </source>
</evidence>
<evidence type="ECO:0000256" key="4">
    <source>
        <dbReference type="ARBA" id="ARBA00022618"/>
    </source>
</evidence>
<dbReference type="GO" id="GO:0005886">
    <property type="term" value="C:plasma membrane"/>
    <property type="evidence" value="ECO:0007669"/>
    <property type="project" value="UniProtKB-SubCell"/>
</dbReference>
<keyword evidence="7" id="KW-0159">Chromosome partition</keyword>
<dbReference type="Pfam" id="PF13491">
    <property type="entry name" value="FtsK_4TM"/>
    <property type="match status" value="1"/>
</dbReference>
<evidence type="ECO:0000256" key="10">
    <source>
        <dbReference type="ARBA" id="ARBA00023125"/>
    </source>
</evidence>
<evidence type="ECO:0000259" key="16">
    <source>
        <dbReference type="PROSITE" id="PS50901"/>
    </source>
</evidence>
<feature type="transmembrane region" description="Helical" evidence="15">
    <location>
        <begin position="116"/>
        <end position="135"/>
    </location>
</feature>
<dbReference type="Pfam" id="PF17854">
    <property type="entry name" value="FtsK_alpha"/>
    <property type="match status" value="1"/>
</dbReference>
<dbReference type="InterPro" id="IPR003593">
    <property type="entry name" value="AAA+_ATPase"/>
</dbReference>
<dbReference type="InterPro" id="IPR018541">
    <property type="entry name" value="Ftsk_gamma"/>
</dbReference>
<keyword evidence="8 14" id="KW-0067">ATP-binding</keyword>
<dbReference type="Gene3D" id="3.30.980.40">
    <property type="match status" value="1"/>
</dbReference>
<keyword evidence="12" id="KW-0131">Cell cycle</keyword>
<keyword evidence="9 15" id="KW-1133">Transmembrane helix</keyword>
<evidence type="ECO:0000313" key="17">
    <source>
        <dbReference type="EMBL" id="OQB74982.1"/>
    </source>
</evidence>
<keyword evidence="11 15" id="KW-0472">Membrane</keyword>
<dbReference type="InterPro" id="IPR025199">
    <property type="entry name" value="FtsK_4TM"/>
</dbReference>
<evidence type="ECO:0000256" key="6">
    <source>
        <dbReference type="ARBA" id="ARBA00022741"/>
    </source>
</evidence>
<dbReference type="GO" id="GO:0051301">
    <property type="term" value="P:cell division"/>
    <property type="evidence" value="ECO:0007669"/>
    <property type="project" value="UniProtKB-KW"/>
</dbReference>
<evidence type="ECO:0000256" key="12">
    <source>
        <dbReference type="ARBA" id="ARBA00023306"/>
    </source>
</evidence>
<evidence type="ECO:0000256" key="13">
    <source>
        <dbReference type="ARBA" id="ARBA00025923"/>
    </source>
</evidence>
<comment type="subcellular location">
    <subcellularLocation>
        <location evidence="1">Cell membrane</location>
        <topology evidence="1">Multi-pass membrane protein</topology>
    </subcellularLocation>
</comment>
<dbReference type="Proteomes" id="UP000485562">
    <property type="component" value="Unassembled WGS sequence"/>
</dbReference>
<dbReference type="Gene3D" id="3.40.50.300">
    <property type="entry name" value="P-loop containing nucleotide triphosphate hydrolases"/>
    <property type="match status" value="1"/>
</dbReference>
<evidence type="ECO:0000256" key="15">
    <source>
        <dbReference type="SAM" id="Phobius"/>
    </source>
</evidence>
<keyword evidence="10" id="KW-0238">DNA-binding</keyword>
<dbReference type="Gene3D" id="1.10.10.10">
    <property type="entry name" value="Winged helix-like DNA-binding domain superfamily/Winged helix DNA-binding domain"/>
    <property type="match status" value="1"/>
</dbReference>
<evidence type="ECO:0000256" key="8">
    <source>
        <dbReference type="ARBA" id="ARBA00022840"/>
    </source>
</evidence>
<evidence type="ECO:0000256" key="9">
    <source>
        <dbReference type="ARBA" id="ARBA00022989"/>
    </source>
</evidence>
<dbReference type="GO" id="GO:0007059">
    <property type="term" value="P:chromosome segregation"/>
    <property type="evidence" value="ECO:0007669"/>
    <property type="project" value="UniProtKB-KW"/>
</dbReference>
<organism evidence="17">
    <name type="scientific">candidate division TA06 bacterium ADurb.Bin131</name>
    <dbReference type="NCBI Taxonomy" id="1852827"/>
    <lineage>
        <taxon>Bacteria</taxon>
        <taxon>Bacteria division TA06</taxon>
    </lineage>
</organism>
<accession>A0A1V6CDI8</accession>
<dbReference type="InterPro" id="IPR036388">
    <property type="entry name" value="WH-like_DNA-bd_sf"/>
</dbReference>
<gene>
    <name evidence="17" type="primary">spoIIIE</name>
    <name evidence="17" type="ORF">BWX89_00214</name>
</gene>
<dbReference type="InterPro" id="IPR002543">
    <property type="entry name" value="FtsK_dom"/>
</dbReference>
<evidence type="ECO:0000256" key="7">
    <source>
        <dbReference type="ARBA" id="ARBA00022829"/>
    </source>
</evidence>
<dbReference type="SMART" id="SM00382">
    <property type="entry name" value="AAA"/>
    <property type="match status" value="1"/>
</dbReference>
<feature type="domain" description="FtsK" evidence="16">
    <location>
        <begin position="396"/>
        <end position="582"/>
    </location>
</feature>
<dbReference type="Pfam" id="PF09397">
    <property type="entry name" value="FtsK_gamma"/>
    <property type="match status" value="1"/>
</dbReference>
<evidence type="ECO:0000256" key="5">
    <source>
        <dbReference type="ARBA" id="ARBA00022692"/>
    </source>
</evidence>
<dbReference type="SUPFAM" id="SSF46785">
    <property type="entry name" value="Winged helix' DNA-binding domain"/>
    <property type="match status" value="1"/>
</dbReference>
<dbReference type="SMART" id="SM00843">
    <property type="entry name" value="Ftsk_gamma"/>
    <property type="match status" value="1"/>
</dbReference>
<dbReference type="Pfam" id="PF01580">
    <property type="entry name" value="FtsK_SpoIIIE"/>
    <property type="match status" value="1"/>
</dbReference>
<dbReference type="AlphaFoldDB" id="A0A1V6CDI8"/>
<evidence type="ECO:0000256" key="3">
    <source>
        <dbReference type="ARBA" id="ARBA00022475"/>
    </source>
</evidence>
<proteinExistence type="inferred from homology"/>
<evidence type="ECO:0000256" key="11">
    <source>
        <dbReference type="ARBA" id="ARBA00023136"/>
    </source>
</evidence>
<keyword evidence="3" id="KW-1003">Cell membrane</keyword>
<dbReference type="PROSITE" id="PS50901">
    <property type="entry name" value="FTSK"/>
    <property type="match status" value="1"/>
</dbReference>
<keyword evidence="5 15" id="KW-0812">Transmembrane</keyword>
<dbReference type="SUPFAM" id="SSF52540">
    <property type="entry name" value="P-loop containing nucleoside triphosphate hydrolases"/>
    <property type="match status" value="1"/>
</dbReference>
<dbReference type="InterPro" id="IPR041027">
    <property type="entry name" value="FtsK_alpha"/>
</dbReference>
<dbReference type="PANTHER" id="PTHR22683:SF41">
    <property type="entry name" value="DNA TRANSLOCASE FTSK"/>
    <property type="match status" value="1"/>
</dbReference>
<keyword evidence="4" id="KW-0132">Cell division</keyword>
<name>A0A1V6CDI8_UNCT6</name>
<comment type="similarity">
    <text evidence="2">Belongs to the FtsK/SpoIIIE/SftA family.</text>
</comment>
<dbReference type="EMBL" id="MWDQ01000025">
    <property type="protein sequence ID" value="OQB74982.1"/>
    <property type="molecule type" value="Genomic_DNA"/>
</dbReference>
<evidence type="ECO:0000256" key="2">
    <source>
        <dbReference type="ARBA" id="ARBA00006474"/>
    </source>
</evidence>
<dbReference type="GO" id="GO:0003677">
    <property type="term" value="F:DNA binding"/>
    <property type="evidence" value="ECO:0007669"/>
    <property type="project" value="UniProtKB-KW"/>
</dbReference>
<evidence type="ECO:0000256" key="1">
    <source>
        <dbReference type="ARBA" id="ARBA00004651"/>
    </source>
</evidence>
<dbReference type="PANTHER" id="PTHR22683">
    <property type="entry name" value="SPORULATION PROTEIN RELATED"/>
    <property type="match status" value="1"/>
</dbReference>